<keyword evidence="7" id="KW-1185">Reference proteome</keyword>
<dbReference type="PANTHER" id="PTHR42919:SF8">
    <property type="entry name" value="N-ALPHA-ACETYLTRANSFERASE 50"/>
    <property type="match status" value="1"/>
</dbReference>
<evidence type="ECO:0000256" key="1">
    <source>
        <dbReference type="ARBA" id="ARBA00022679"/>
    </source>
</evidence>
<name>A0A0W0S9F4_9GAMM</name>
<dbReference type="GO" id="GO:0008080">
    <property type="term" value="F:N-acetyltransferase activity"/>
    <property type="evidence" value="ECO:0007669"/>
    <property type="project" value="InterPro"/>
</dbReference>
<dbReference type="Pfam" id="PF00583">
    <property type="entry name" value="Acetyltransf_1"/>
    <property type="match status" value="1"/>
</dbReference>
<dbReference type="Proteomes" id="UP000277577">
    <property type="component" value="Chromosome"/>
</dbReference>
<evidence type="ECO:0000259" key="3">
    <source>
        <dbReference type="PROSITE" id="PS51186"/>
    </source>
</evidence>
<proteinExistence type="predicted"/>
<reference evidence="4 6" key="1">
    <citation type="submission" date="2015-11" db="EMBL/GenBank/DDBJ databases">
        <title>Genomic analysis of 38 Legionella species identifies large and diverse effector repertoires.</title>
        <authorList>
            <person name="Burstein D."/>
            <person name="Amaro F."/>
            <person name="Zusman T."/>
            <person name="Lifshitz Z."/>
            <person name="Cohen O."/>
            <person name="Gilbert J.A."/>
            <person name="Pupko T."/>
            <person name="Shuman H.A."/>
            <person name="Segal G."/>
        </authorList>
    </citation>
    <scope>NUCLEOTIDE SEQUENCE [LARGE SCALE GENOMIC DNA]</scope>
    <source>
        <strain evidence="4 6">ORW</strain>
    </source>
</reference>
<evidence type="ECO:0000313" key="5">
    <source>
        <dbReference type="EMBL" id="VEB37747.1"/>
    </source>
</evidence>
<evidence type="ECO:0000256" key="2">
    <source>
        <dbReference type="ARBA" id="ARBA00023315"/>
    </source>
</evidence>
<dbReference type="PANTHER" id="PTHR42919">
    <property type="entry name" value="N-ALPHA-ACETYLTRANSFERASE"/>
    <property type="match status" value="1"/>
</dbReference>
<dbReference type="NCBIfam" id="TIGR01575">
    <property type="entry name" value="rimI"/>
    <property type="match status" value="1"/>
</dbReference>
<dbReference type="Gene3D" id="3.40.630.30">
    <property type="match status" value="1"/>
</dbReference>
<dbReference type="PATRIC" id="fig|28084.5.peg.1842"/>
<dbReference type="InterPro" id="IPR006464">
    <property type="entry name" value="AcTrfase_RimI/Ard1"/>
</dbReference>
<protein>
    <submittedName>
        <fullName evidence="4">GCN5-related N-acetyltransferase</fullName>
    </submittedName>
</protein>
<dbReference type="SUPFAM" id="SSF55729">
    <property type="entry name" value="Acyl-CoA N-acyltransferases (Nat)"/>
    <property type="match status" value="1"/>
</dbReference>
<dbReference type="InterPro" id="IPR000182">
    <property type="entry name" value="GNAT_dom"/>
</dbReference>
<evidence type="ECO:0000313" key="6">
    <source>
        <dbReference type="Proteomes" id="UP000054921"/>
    </source>
</evidence>
<dbReference type="CDD" id="cd04301">
    <property type="entry name" value="NAT_SF"/>
    <property type="match status" value="1"/>
</dbReference>
<dbReference type="RefSeq" id="WP_028380449.1">
    <property type="nucleotide sequence ID" value="NZ_CAAAIT010000001.1"/>
</dbReference>
<accession>A0A0W0S9F4</accession>
<dbReference type="PROSITE" id="PS51186">
    <property type="entry name" value="GNAT"/>
    <property type="match status" value="1"/>
</dbReference>
<dbReference type="AlphaFoldDB" id="A0A0W0S9F4"/>
<dbReference type="InterPro" id="IPR051556">
    <property type="entry name" value="N-term/lysine_N-AcTrnsfr"/>
</dbReference>
<dbReference type="OrthoDB" id="9796919at2"/>
<feature type="domain" description="N-acetyltransferase" evidence="3">
    <location>
        <begin position="3"/>
        <end position="153"/>
    </location>
</feature>
<dbReference type="EMBL" id="LR134173">
    <property type="protein sequence ID" value="VEB37747.1"/>
    <property type="molecule type" value="Genomic_DNA"/>
</dbReference>
<dbReference type="EMBL" id="LNXW01000013">
    <property type="protein sequence ID" value="KTC79677.1"/>
    <property type="molecule type" value="Genomic_DNA"/>
</dbReference>
<keyword evidence="2" id="KW-0012">Acyltransferase</keyword>
<organism evidence="4 6">
    <name type="scientific">Legionella cherrii</name>
    <dbReference type="NCBI Taxonomy" id="28084"/>
    <lineage>
        <taxon>Bacteria</taxon>
        <taxon>Pseudomonadati</taxon>
        <taxon>Pseudomonadota</taxon>
        <taxon>Gammaproteobacteria</taxon>
        <taxon>Legionellales</taxon>
        <taxon>Legionellaceae</taxon>
        <taxon>Legionella</taxon>
    </lineage>
</organism>
<dbReference type="InterPro" id="IPR016181">
    <property type="entry name" value="Acyl_CoA_acyltransferase"/>
</dbReference>
<dbReference type="GO" id="GO:0007064">
    <property type="term" value="P:mitotic sister chromatid cohesion"/>
    <property type="evidence" value="ECO:0007669"/>
    <property type="project" value="TreeGrafter"/>
</dbReference>
<dbReference type="GO" id="GO:0031415">
    <property type="term" value="C:NatA complex"/>
    <property type="evidence" value="ECO:0007669"/>
    <property type="project" value="TreeGrafter"/>
</dbReference>
<dbReference type="STRING" id="28084.Lche_1697"/>
<evidence type="ECO:0000313" key="7">
    <source>
        <dbReference type="Proteomes" id="UP000277577"/>
    </source>
</evidence>
<sequence length="156" mass="18103">MAFNIRRMTESDVDAVYLIEKNAHIAPWSREILRDCVRVGYDCRLCEVDEESKLQIGGYIISRHSNKCCHILNFCIAKPFQSKGYGRQFLQKVLFSLTESQHIDYVILEVRPSNKAALSLYQTMGFEQVEIKPGYYIEDNNIEDAIVLKKILHIQN</sequence>
<dbReference type="Proteomes" id="UP000054921">
    <property type="component" value="Unassembled WGS sequence"/>
</dbReference>
<gene>
    <name evidence="4" type="primary">rimI_3</name>
    <name evidence="4" type="ORF">Lche_1697</name>
    <name evidence="5" type="ORF">NCTC11976_02373</name>
</gene>
<evidence type="ECO:0000313" key="4">
    <source>
        <dbReference type="EMBL" id="KTC79677.1"/>
    </source>
</evidence>
<keyword evidence="1 4" id="KW-0808">Transferase</keyword>
<reference evidence="5 7" key="2">
    <citation type="submission" date="2018-12" db="EMBL/GenBank/DDBJ databases">
        <authorList>
            <consortium name="Pathogen Informatics"/>
        </authorList>
    </citation>
    <scope>NUCLEOTIDE SEQUENCE [LARGE SCALE GENOMIC DNA]</scope>
    <source>
        <strain evidence="5 7">NCTC11976</strain>
    </source>
</reference>